<feature type="compositionally biased region" description="Polar residues" evidence="4">
    <location>
        <begin position="11"/>
        <end position="22"/>
    </location>
</feature>
<dbReference type="AlphaFoldDB" id="A0A0D2BA12"/>
<keyword evidence="8" id="KW-1185">Reference proteome</keyword>
<dbReference type="Proteomes" id="UP000054342">
    <property type="component" value="Unassembled WGS sequence"/>
</dbReference>
<feature type="compositionally biased region" description="Polar residues" evidence="4">
    <location>
        <begin position="804"/>
        <end position="818"/>
    </location>
</feature>
<dbReference type="InterPro" id="IPR056485">
    <property type="entry name" value="ARM_KRIT1"/>
</dbReference>
<dbReference type="HOGENOM" id="CLU_002229_1_0_1"/>
<dbReference type="OrthoDB" id="194358at2759"/>
<proteinExistence type="predicted"/>
<dbReference type="Pfam" id="PF24513">
    <property type="entry name" value="DUF7593"/>
    <property type="match status" value="1"/>
</dbReference>
<feature type="compositionally biased region" description="Low complexity" evidence="4">
    <location>
        <begin position="489"/>
        <end position="499"/>
    </location>
</feature>
<evidence type="ECO:0000256" key="3">
    <source>
        <dbReference type="PROSITE-ProRule" id="PRU00023"/>
    </source>
</evidence>
<reference evidence="7 8" key="1">
    <citation type="submission" date="2015-01" db="EMBL/GenBank/DDBJ databases">
        <title>The Genome Sequence of Exophiala xenobiotica CBS118157.</title>
        <authorList>
            <consortium name="The Broad Institute Genomics Platform"/>
            <person name="Cuomo C."/>
            <person name="de Hoog S."/>
            <person name="Gorbushina A."/>
            <person name="Stielow B."/>
            <person name="Teixiera M."/>
            <person name="Abouelleil A."/>
            <person name="Chapman S.B."/>
            <person name="Priest M."/>
            <person name="Young S.K."/>
            <person name="Wortman J."/>
            <person name="Nusbaum C."/>
            <person name="Birren B."/>
        </authorList>
    </citation>
    <scope>NUCLEOTIDE SEQUENCE [LARGE SCALE GENOMIC DNA]</scope>
    <source>
        <strain evidence="7 8">CBS 118157</strain>
    </source>
</reference>
<feature type="compositionally biased region" description="Polar residues" evidence="4">
    <location>
        <begin position="1233"/>
        <end position="1247"/>
    </location>
</feature>
<feature type="compositionally biased region" description="Low complexity" evidence="4">
    <location>
        <begin position="138"/>
        <end position="150"/>
    </location>
</feature>
<evidence type="ECO:0000256" key="2">
    <source>
        <dbReference type="ARBA" id="ARBA00023043"/>
    </source>
</evidence>
<dbReference type="GO" id="GO:0004842">
    <property type="term" value="F:ubiquitin-protein transferase activity"/>
    <property type="evidence" value="ECO:0007669"/>
    <property type="project" value="TreeGrafter"/>
</dbReference>
<dbReference type="SMART" id="SM00248">
    <property type="entry name" value="ANK"/>
    <property type="match status" value="5"/>
</dbReference>
<sequence>MSERVGPDDAQNATVEPGTEQTAIDGPTESVATPKVEEMKSEAAPRVEAIVDQVMADVADADAEGDSEAETLIQSPEKQRTAAGSATDNASVAGSLRVATAKDEDSTNGATATESDNKSRKRKRSIDDIQDETAFSTSSRRSSPLSSPRLAPHSTDSDSDVSIHIPAPSPKLVRQKRQTPTADSDDAEEKPVKNQIRRRRPSDILPDISKQRTKNNSSSVDPGTSERRETRSATYPRHSSPERSASPPRPPRRKEHRRGVSTQLTLGDVERKKRGRPPAIHTKRSGSADHRRRSISSDESDSPRRLRPTLHKFASADQDTMSPAKSSGLQAGPSVRKWRDRNGRTFLARAANNNDLELAKQKLAERPEDLNQADNAGNTPLQIAALEGFAEIVKFLLENGCEVDSLNIDRETPLIDAVENGHLEVVKLLLEYGANPRQGNAKGDEPYELVPQDDENYEEIRRLLAEAKEKPVHRRASVDHIEVPRDGQSSRAASAASPRDSPPIAGPRSPPALASSRRRTGRSESTRNDLLWQANTQENLTRLAAKGDVQGVANILNILQKAETESLIAAAKAGHEEVLQYLLGMGDPEPDPDPLRNVKLGYNTPMLAAIGRGHPEVVKLLVEQSGFNPTRKLLKGKTYYEVAAERKGEQWQKEYEILKDAFDKHAAGKSRKATSPRATRDTDKQRSRILRRSHSPLAIKLRKSSSPTLAHKSQPIKSPQSSTKDADREPISGEGAERRKFSAARKERHDVAISSDQDQTVAAPKKGHIKRRSQSDAQPTRLDVEASQRRRRLVTGKEHRRRQSAVTEESSGAESSISVLKRDSRQNTALKRTRDSLSPAPGLNRGEGGGNIVKKRRTVVESSPEETRPGPHKRGDRPPAAEADESKPAEELKPAQPAAAELTQEVESGKDAEHDSMDSVEEAKQTRPPSEPPSQLAEQEDPIKTEEVDVGPTEAELEAQRKEEERKAEEARRLEEEERIAAEKAEEERKVAEENERRRKAEEEAAQRRREEEERQERIKRELEERQRRQEEHLRQQRLEFERRRREALPVVLSTTALMIDNNDPTVRSEAWLRKFLPLFTVKTSQLLPDVVSLGTDDLWIPNFQVAGLLATKDLNLRNYTSLEKRPVTPSQRLCLWKVSRNMLSFEYDANAFNTSIQKAREREEEEWPKFFNMEELFWVKFSDFEDQVFRHPHLASLQPLKKQAISVRIPHGQLPVAQSPQPNGVFQHQPKITNGMSPHMSPSTYGNGNGYAR</sequence>
<feature type="region of interest" description="Disordered" evidence="4">
    <location>
        <begin position="469"/>
        <end position="532"/>
    </location>
</feature>
<feature type="compositionally biased region" description="Basic and acidic residues" evidence="4">
    <location>
        <begin position="958"/>
        <end position="1017"/>
    </location>
</feature>
<feature type="compositionally biased region" description="Pro residues" evidence="4">
    <location>
        <begin position="500"/>
        <end position="510"/>
    </location>
</feature>
<evidence type="ECO:0000313" key="8">
    <source>
        <dbReference type="Proteomes" id="UP000054342"/>
    </source>
</evidence>
<dbReference type="GO" id="GO:0085020">
    <property type="term" value="P:protein K6-linked ubiquitination"/>
    <property type="evidence" value="ECO:0007669"/>
    <property type="project" value="TreeGrafter"/>
</dbReference>
<feature type="compositionally biased region" description="Low complexity" evidence="4">
    <location>
        <begin position="236"/>
        <end position="246"/>
    </location>
</feature>
<feature type="compositionally biased region" description="Acidic residues" evidence="4">
    <location>
        <begin position="59"/>
        <end position="69"/>
    </location>
</feature>
<feature type="domain" description="KRIT1 ARM-repeats" evidence="6">
    <location>
        <begin position="519"/>
        <end position="666"/>
    </location>
</feature>
<dbReference type="PROSITE" id="PS50297">
    <property type="entry name" value="ANK_REP_REGION"/>
    <property type="match status" value="2"/>
</dbReference>
<dbReference type="SUPFAM" id="SSF48403">
    <property type="entry name" value="Ankyrin repeat"/>
    <property type="match status" value="1"/>
</dbReference>
<evidence type="ECO:0000256" key="1">
    <source>
        <dbReference type="ARBA" id="ARBA00022737"/>
    </source>
</evidence>
<feature type="repeat" description="ANK" evidence="3">
    <location>
        <begin position="376"/>
        <end position="408"/>
    </location>
</feature>
<feature type="compositionally biased region" description="Polar residues" evidence="4">
    <location>
        <begin position="72"/>
        <end position="92"/>
    </location>
</feature>
<evidence type="ECO:0000256" key="4">
    <source>
        <dbReference type="SAM" id="MobiDB-lite"/>
    </source>
</evidence>
<feature type="repeat" description="ANK" evidence="3">
    <location>
        <begin position="409"/>
        <end position="441"/>
    </location>
</feature>
<dbReference type="EMBL" id="KN847323">
    <property type="protein sequence ID" value="KIW49036.1"/>
    <property type="molecule type" value="Genomic_DNA"/>
</dbReference>
<feature type="compositionally biased region" description="Basic residues" evidence="4">
    <location>
        <begin position="789"/>
        <end position="803"/>
    </location>
</feature>
<keyword evidence="1" id="KW-0677">Repeat</keyword>
<feature type="region of interest" description="Disordered" evidence="4">
    <location>
        <begin position="665"/>
        <end position="1017"/>
    </location>
</feature>
<evidence type="ECO:0000259" key="5">
    <source>
        <dbReference type="Pfam" id="PF24513"/>
    </source>
</evidence>
<dbReference type="PANTHER" id="PTHR24171:SF8">
    <property type="entry name" value="BRCA1-ASSOCIATED RING DOMAIN PROTEIN 1"/>
    <property type="match status" value="1"/>
</dbReference>
<feature type="region of interest" description="Disordered" evidence="4">
    <location>
        <begin position="57"/>
        <end position="337"/>
    </location>
</feature>
<dbReference type="InterPro" id="IPR002110">
    <property type="entry name" value="Ankyrin_rpt"/>
</dbReference>
<dbReference type="Pfam" id="PF12796">
    <property type="entry name" value="Ank_2"/>
    <property type="match status" value="1"/>
</dbReference>
<dbReference type="STRING" id="348802.A0A0D2BA12"/>
<dbReference type="RefSeq" id="XP_013309620.1">
    <property type="nucleotide sequence ID" value="XM_013454166.1"/>
</dbReference>
<dbReference type="Pfam" id="PF24521">
    <property type="entry name" value="Ank_KRIT1"/>
    <property type="match status" value="1"/>
</dbReference>
<feature type="compositionally biased region" description="Basic and acidic residues" evidence="4">
    <location>
        <begin position="907"/>
        <end position="925"/>
    </location>
</feature>
<keyword evidence="2 3" id="KW-0040">ANK repeat</keyword>
<dbReference type="InterPro" id="IPR056015">
    <property type="entry name" value="DUF7593"/>
</dbReference>
<dbReference type="InterPro" id="IPR036770">
    <property type="entry name" value="Ankyrin_rpt-contain_sf"/>
</dbReference>
<protein>
    <submittedName>
        <fullName evidence="7">Uncharacterized protein</fullName>
    </submittedName>
</protein>
<feature type="compositionally biased region" description="Polar residues" evidence="4">
    <location>
        <begin position="317"/>
        <end position="329"/>
    </location>
</feature>
<evidence type="ECO:0000313" key="7">
    <source>
        <dbReference type="EMBL" id="KIW49036.1"/>
    </source>
</evidence>
<feature type="compositionally biased region" description="Basic and acidic residues" evidence="4">
    <location>
        <begin position="469"/>
        <end position="485"/>
    </location>
</feature>
<feature type="region of interest" description="Disordered" evidence="4">
    <location>
        <begin position="1"/>
        <end position="44"/>
    </location>
</feature>
<feature type="compositionally biased region" description="Basic and acidic residues" evidence="4">
    <location>
        <begin position="724"/>
        <end position="751"/>
    </location>
</feature>
<organism evidence="7 8">
    <name type="scientific">Exophiala xenobiotica</name>
    <dbReference type="NCBI Taxonomy" id="348802"/>
    <lineage>
        <taxon>Eukaryota</taxon>
        <taxon>Fungi</taxon>
        <taxon>Dikarya</taxon>
        <taxon>Ascomycota</taxon>
        <taxon>Pezizomycotina</taxon>
        <taxon>Eurotiomycetes</taxon>
        <taxon>Chaetothyriomycetidae</taxon>
        <taxon>Chaetothyriales</taxon>
        <taxon>Herpotrichiellaceae</taxon>
        <taxon>Exophiala</taxon>
    </lineage>
</organism>
<feature type="compositionally biased region" description="Basic and acidic residues" evidence="4">
    <location>
        <begin position="876"/>
        <end position="893"/>
    </location>
</feature>
<dbReference type="GeneID" id="25332660"/>
<evidence type="ECO:0000259" key="6">
    <source>
        <dbReference type="Pfam" id="PF24521"/>
    </source>
</evidence>
<feature type="compositionally biased region" description="Basic residues" evidence="4">
    <location>
        <begin position="272"/>
        <end position="294"/>
    </location>
</feature>
<dbReference type="Gene3D" id="1.25.40.20">
    <property type="entry name" value="Ankyrin repeat-containing domain"/>
    <property type="match status" value="2"/>
</dbReference>
<feature type="region of interest" description="Disordered" evidence="4">
    <location>
        <begin position="1233"/>
        <end position="1254"/>
    </location>
</feature>
<accession>A0A0D2BA12</accession>
<dbReference type="PANTHER" id="PTHR24171">
    <property type="entry name" value="ANKYRIN REPEAT DOMAIN-CONTAINING PROTEIN 39-RELATED"/>
    <property type="match status" value="1"/>
</dbReference>
<feature type="domain" description="DUF7593" evidence="5">
    <location>
        <begin position="1045"/>
        <end position="1194"/>
    </location>
</feature>
<name>A0A0D2BA12_9EURO</name>
<feature type="compositionally biased region" description="Basic and acidic residues" evidence="4">
    <location>
        <begin position="35"/>
        <end position="44"/>
    </location>
</feature>
<feature type="compositionally biased region" description="Basic residues" evidence="4">
    <location>
        <begin position="250"/>
        <end position="259"/>
    </location>
</feature>
<gene>
    <name evidence="7" type="ORF">PV05_10752</name>
</gene>
<dbReference type="PROSITE" id="PS50088">
    <property type="entry name" value="ANK_REPEAT"/>
    <property type="match status" value="2"/>
</dbReference>